<organism evidence="1 2">
    <name type="scientific">Microbulbifer aestuariivivens</name>
    <dbReference type="NCBI Taxonomy" id="1908308"/>
    <lineage>
        <taxon>Bacteria</taxon>
        <taxon>Pseudomonadati</taxon>
        <taxon>Pseudomonadota</taxon>
        <taxon>Gammaproteobacteria</taxon>
        <taxon>Cellvibrionales</taxon>
        <taxon>Microbulbiferaceae</taxon>
        <taxon>Microbulbifer</taxon>
    </lineage>
</organism>
<dbReference type="InterPro" id="IPR011013">
    <property type="entry name" value="Gal_mutarotase_sf_dom"/>
</dbReference>
<dbReference type="InterPro" id="IPR037481">
    <property type="entry name" value="LacX"/>
</dbReference>
<name>A0ABP9WST1_9GAMM</name>
<proteinExistence type="predicted"/>
<comment type="caution">
    <text evidence="1">The sequence shown here is derived from an EMBL/GenBank/DDBJ whole genome shotgun (WGS) entry which is preliminary data.</text>
</comment>
<dbReference type="CDD" id="cd09024">
    <property type="entry name" value="Aldose_epim_lacX"/>
    <property type="match status" value="1"/>
</dbReference>
<dbReference type="PANTHER" id="PTHR11122">
    <property type="entry name" value="APOSPORY-ASSOCIATED PROTEIN C-RELATED"/>
    <property type="match status" value="1"/>
</dbReference>
<dbReference type="PANTHER" id="PTHR11122:SF13">
    <property type="entry name" value="GLUCOSE-6-PHOSPHATE 1-EPIMERASE"/>
    <property type="match status" value="1"/>
</dbReference>
<gene>
    <name evidence="1" type="primary">lacX</name>
    <name evidence="1" type="ORF">Maes01_02086</name>
</gene>
<dbReference type="Proteomes" id="UP001408594">
    <property type="component" value="Unassembled WGS sequence"/>
</dbReference>
<dbReference type="Pfam" id="PF01263">
    <property type="entry name" value="Aldose_epim"/>
    <property type="match status" value="1"/>
</dbReference>
<dbReference type="RefSeq" id="WP_345551262.1">
    <property type="nucleotide sequence ID" value="NZ_BAABRT010000016.1"/>
</dbReference>
<dbReference type="InterPro" id="IPR008183">
    <property type="entry name" value="Aldose_1/G6P_1-epimerase"/>
</dbReference>
<evidence type="ECO:0000313" key="2">
    <source>
        <dbReference type="Proteomes" id="UP001408594"/>
    </source>
</evidence>
<dbReference type="EMBL" id="BAABRT010000016">
    <property type="protein sequence ID" value="GAA5525516.1"/>
    <property type="molecule type" value="Genomic_DNA"/>
</dbReference>
<dbReference type="InterPro" id="IPR014718">
    <property type="entry name" value="GH-type_carb-bd"/>
</dbReference>
<evidence type="ECO:0000313" key="1">
    <source>
        <dbReference type="EMBL" id="GAA5525516.1"/>
    </source>
</evidence>
<accession>A0ABP9WST1</accession>
<dbReference type="SUPFAM" id="SSF74650">
    <property type="entry name" value="Galactose mutarotase-like"/>
    <property type="match status" value="1"/>
</dbReference>
<dbReference type="Gene3D" id="2.70.98.10">
    <property type="match status" value="1"/>
</dbReference>
<protein>
    <submittedName>
        <fullName evidence="1">Protein LacX, plasmid</fullName>
    </submittedName>
</protein>
<reference evidence="1 2" key="1">
    <citation type="submission" date="2024-02" db="EMBL/GenBank/DDBJ databases">
        <title>Microbulbifer aestuariivivens NBRC 112533.</title>
        <authorList>
            <person name="Ichikawa N."/>
            <person name="Katano-Makiyama Y."/>
            <person name="Hidaka K."/>
        </authorList>
    </citation>
    <scope>NUCLEOTIDE SEQUENCE [LARGE SCALE GENOMIC DNA]</scope>
    <source>
        <strain evidence="1 2">NBRC 112533</strain>
    </source>
</reference>
<keyword evidence="2" id="KW-1185">Reference proteome</keyword>
<sequence>MPTISIANPHLSARIRLRGAELCSLNDTVRQRELLWRGDPAVWSGTAPILFPAVGRLRESGFRYRGQFYDLPIHGFAAARDFSIESRSPSAVTLRLSDTAATRAVYPFAFDLRVRFELIENTIRIDYAVTNPAAEPLIFSLGSHPAFALPAASMGEAAAQLHFDREEEGVCHRIRDGLLGDAEPLCLAERRLMLRADTFAEDAIILRNLRSRRLSLYAAGERLLTFDTGGAPHLGLWAKPNAPYLCVEPWLTTDDSRDAPLEISAKPGFITLSERDCFQMHYQVCV</sequence>